<gene>
    <name evidence="1" type="ORF">PF004_g23656</name>
</gene>
<dbReference type="Proteomes" id="UP000476176">
    <property type="component" value="Unassembled WGS sequence"/>
</dbReference>
<evidence type="ECO:0000313" key="1">
    <source>
        <dbReference type="EMBL" id="KAE9184445.1"/>
    </source>
</evidence>
<dbReference type="AlphaFoldDB" id="A0A6G0MWF8"/>
<organism evidence="1 2">
    <name type="scientific">Phytophthora fragariae</name>
    <dbReference type="NCBI Taxonomy" id="53985"/>
    <lineage>
        <taxon>Eukaryota</taxon>
        <taxon>Sar</taxon>
        <taxon>Stramenopiles</taxon>
        <taxon>Oomycota</taxon>
        <taxon>Peronosporomycetes</taxon>
        <taxon>Peronosporales</taxon>
        <taxon>Peronosporaceae</taxon>
        <taxon>Phytophthora</taxon>
    </lineage>
</organism>
<accession>A0A6G0MWF8</accession>
<dbReference type="EMBL" id="QXGC01002567">
    <property type="protein sequence ID" value="KAE9184445.1"/>
    <property type="molecule type" value="Genomic_DNA"/>
</dbReference>
<protein>
    <submittedName>
        <fullName evidence="1">Uncharacterized protein</fullName>
    </submittedName>
</protein>
<proteinExistence type="predicted"/>
<comment type="caution">
    <text evidence="1">The sequence shown here is derived from an EMBL/GenBank/DDBJ whole genome shotgun (WGS) entry which is preliminary data.</text>
</comment>
<evidence type="ECO:0000313" key="2">
    <source>
        <dbReference type="Proteomes" id="UP000476176"/>
    </source>
</evidence>
<reference evidence="1 2" key="1">
    <citation type="submission" date="2018-09" db="EMBL/GenBank/DDBJ databases">
        <title>Genomic investigation of the strawberry pathogen Phytophthora fragariae indicates pathogenicity is determined by transcriptional variation in three key races.</title>
        <authorList>
            <person name="Adams T.M."/>
            <person name="Armitage A.D."/>
            <person name="Sobczyk M.K."/>
            <person name="Bates H.J."/>
            <person name="Dunwell J.M."/>
            <person name="Nellist C.F."/>
            <person name="Harrison R.J."/>
        </authorList>
    </citation>
    <scope>NUCLEOTIDE SEQUENCE [LARGE SCALE GENOMIC DNA]</scope>
    <source>
        <strain evidence="1 2">BC-23</strain>
    </source>
</reference>
<name>A0A6G0MWF8_9STRA</name>
<sequence length="58" mass="6600">MVELVELHDAVLLQPQLLVKVQMADCKELEPVGAQRQVLVRLELERVGARQQVLLKLL</sequence>